<feature type="transmembrane region" description="Helical" evidence="1">
    <location>
        <begin position="135"/>
        <end position="156"/>
    </location>
</feature>
<keyword evidence="1" id="KW-0812">Transmembrane</keyword>
<evidence type="ECO:0000313" key="3">
    <source>
        <dbReference type="Proteomes" id="UP001596253"/>
    </source>
</evidence>
<feature type="transmembrane region" description="Helical" evidence="1">
    <location>
        <begin position="163"/>
        <end position="181"/>
    </location>
</feature>
<keyword evidence="1" id="KW-1133">Transmembrane helix</keyword>
<name>A0ABW1R642_9LACO</name>
<evidence type="ECO:0000313" key="2">
    <source>
        <dbReference type="EMBL" id="MFC6164166.1"/>
    </source>
</evidence>
<dbReference type="RefSeq" id="WP_137640371.1">
    <property type="nucleotide sequence ID" value="NZ_BJDK01000019.1"/>
</dbReference>
<dbReference type="EMBL" id="JBHSSD010000026">
    <property type="protein sequence ID" value="MFC6164166.1"/>
    <property type="molecule type" value="Genomic_DNA"/>
</dbReference>
<feature type="transmembrane region" description="Helical" evidence="1">
    <location>
        <begin position="100"/>
        <end position="123"/>
    </location>
</feature>
<protein>
    <recommendedName>
        <fullName evidence="4">ABC transporter permease</fullName>
    </recommendedName>
</protein>
<feature type="transmembrane region" description="Helical" evidence="1">
    <location>
        <begin position="58"/>
        <end position="79"/>
    </location>
</feature>
<reference evidence="3" key="1">
    <citation type="journal article" date="2019" name="Int. J. Syst. Evol. Microbiol.">
        <title>The Global Catalogue of Microorganisms (GCM) 10K type strain sequencing project: providing services to taxonomists for standard genome sequencing and annotation.</title>
        <authorList>
            <consortium name="The Broad Institute Genomics Platform"/>
            <consortium name="The Broad Institute Genome Sequencing Center for Infectious Disease"/>
            <person name="Wu L."/>
            <person name="Ma J."/>
        </authorList>
    </citation>
    <scope>NUCLEOTIDE SEQUENCE [LARGE SCALE GENOMIC DNA]</scope>
    <source>
        <strain evidence="3">CCM 8932</strain>
    </source>
</reference>
<evidence type="ECO:0008006" key="4">
    <source>
        <dbReference type="Google" id="ProtNLM"/>
    </source>
</evidence>
<sequence>MLCSIWGQEWYRIRAQKGLLLLITLIALGGGLMSFWGLFVHDTQTFEALYECTFDRFFIYYVLLPLTVVTGAMVTRYRLVDSMLCQQRCALYYQTIFQNLITTSLIWLGWSLASLSLLVIRLWQQFPVPFMIANGLGIISLWLVQLIFNSSFLGLYFLFKNKVIAVIGVLAVNVGIFELSMRGHQTLLYEFTKLGGTVGRLGQIWLLIIVIIAINLITYWLVLRREF</sequence>
<keyword evidence="3" id="KW-1185">Reference proteome</keyword>
<gene>
    <name evidence="2" type="ORF">ACFP3T_05720</name>
</gene>
<keyword evidence="1" id="KW-0472">Membrane</keyword>
<comment type="caution">
    <text evidence="2">The sequence shown here is derived from an EMBL/GenBank/DDBJ whole genome shotgun (WGS) entry which is preliminary data.</text>
</comment>
<proteinExistence type="predicted"/>
<organism evidence="2 3">
    <name type="scientific">Lactiplantibacillus dongliensis</name>
    <dbReference type="NCBI Taxonomy" id="2559919"/>
    <lineage>
        <taxon>Bacteria</taxon>
        <taxon>Bacillati</taxon>
        <taxon>Bacillota</taxon>
        <taxon>Bacilli</taxon>
        <taxon>Lactobacillales</taxon>
        <taxon>Lactobacillaceae</taxon>
        <taxon>Lactiplantibacillus</taxon>
    </lineage>
</organism>
<feature type="transmembrane region" description="Helical" evidence="1">
    <location>
        <begin position="19"/>
        <end position="38"/>
    </location>
</feature>
<accession>A0ABW1R642</accession>
<dbReference type="Proteomes" id="UP001596253">
    <property type="component" value="Unassembled WGS sequence"/>
</dbReference>
<evidence type="ECO:0000256" key="1">
    <source>
        <dbReference type="SAM" id="Phobius"/>
    </source>
</evidence>
<feature type="transmembrane region" description="Helical" evidence="1">
    <location>
        <begin position="201"/>
        <end position="222"/>
    </location>
</feature>